<dbReference type="Pfam" id="PF00379">
    <property type="entry name" value="Chitin_bind_4"/>
    <property type="match status" value="1"/>
</dbReference>
<keyword evidence="1" id="KW-0193">Cuticle</keyword>
<dbReference type="InterPro" id="IPR000618">
    <property type="entry name" value="Insect_cuticle"/>
</dbReference>
<evidence type="ECO:0000256" key="2">
    <source>
        <dbReference type="SAM" id="MobiDB-lite"/>
    </source>
</evidence>
<protein>
    <submittedName>
        <fullName evidence="4">Uncharacterized protein</fullName>
    </submittedName>
</protein>
<evidence type="ECO:0000256" key="1">
    <source>
        <dbReference type="PROSITE-ProRule" id="PRU00497"/>
    </source>
</evidence>
<feature type="signal peptide" evidence="3">
    <location>
        <begin position="1"/>
        <end position="29"/>
    </location>
</feature>
<evidence type="ECO:0000313" key="5">
    <source>
        <dbReference type="Proteomes" id="UP000594454"/>
    </source>
</evidence>
<dbReference type="EMBL" id="LR899009">
    <property type="protein sequence ID" value="CAD7077879.1"/>
    <property type="molecule type" value="Genomic_DNA"/>
</dbReference>
<sequence length="738" mass="82750">MGLAAHHKISATISILILMCTFGLRAIRAQDTVDLHQPEITEAIIEEIKPEDLEVDLERAETKDGQDSEIVKQIRKLNADGSYTVGYEADDGTFKIESRDVLGNVKGTFGYVDVNGEIKRVSYIANNETGLKSDSHVEETTVTPRRHKGTPTTRRPQYSSSTASPTRPSVIQTIPRRLRVSTTAGTDRMNKDSVAKPSVKSDSTTTVIYATSVPTPKPYVNIRPTPLPGTNMRQAEQLARPDKLEINQGSKIQVTSPKEASTTKPVVEEVDEKEEVTLPYHTNLLRRQLMPDADTQYDTQHQIIYNSQADDDVRNLYGTMGSTARPLFTTTSSPRIPPVILAARQRAAQIQNSISANNAPTTEKYYIKSSRRQESPEAEPTTESTSENTYLTQSPIPVQIPATRDEGKRILRRPIQRPHFIRVLEQHSQPQQQVPTLTASGYEAPRLVRIPAEPSAHRVDPNEQYLRETTSPPKTEQIAEQEPIPARIPQVVYRNPVAAPQASQYYSYPEQEAPIPYPTHPIPYPPPQPQYYDYLDRPPLTTRDFEKLLQALIFRHQQIQQRVPYSGYNSRPYYPYNSDPYSPYPVFATRPPPAYLPYRTPIPAYADADGMYQAQSPISTAETPMSYELQRLMTRKKQYTSNPRYFGSQQAIYASEGAYSATAPPTAGGANGYLPPEVREELLYRMLMLALQSEVQQRSVAAPIQVAAESDSEASTTTKSSLVYKKPVRSVQILGEEQ</sequence>
<reference evidence="4 5" key="1">
    <citation type="submission" date="2020-11" db="EMBL/GenBank/DDBJ databases">
        <authorList>
            <person name="Wallbank WR R."/>
            <person name="Pardo Diaz C."/>
            <person name="Kozak K."/>
            <person name="Martin S."/>
            <person name="Jiggins C."/>
            <person name="Moest M."/>
            <person name="Warren A I."/>
            <person name="Generalovic N T."/>
            <person name="Byers J.R.P. K."/>
            <person name="Montejo-Kovacevich G."/>
            <person name="Yen C E."/>
        </authorList>
    </citation>
    <scope>NUCLEOTIDE SEQUENCE [LARGE SCALE GENOMIC DNA]</scope>
</reference>
<dbReference type="PROSITE" id="PS51155">
    <property type="entry name" value="CHIT_BIND_RR_2"/>
    <property type="match status" value="1"/>
</dbReference>
<feature type="region of interest" description="Disordered" evidence="2">
    <location>
        <begin position="361"/>
        <end position="393"/>
    </location>
</feature>
<dbReference type="GO" id="GO:0042302">
    <property type="term" value="F:structural constituent of cuticle"/>
    <property type="evidence" value="ECO:0007669"/>
    <property type="project" value="UniProtKB-UniRule"/>
</dbReference>
<organism evidence="4 5">
    <name type="scientific">Hermetia illucens</name>
    <name type="common">Black soldier fly</name>
    <dbReference type="NCBI Taxonomy" id="343691"/>
    <lineage>
        <taxon>Eukaryota</taxon>
        <taxon>Metazoa</taxon>
        <taxon>Ecdysozoa</taxon>
        <taxon>Arthropoda</taxon>
        <taxon>Hexapoda</taxon>
        <taxon>Insecta</taxon>
        <taxon>Pterygota</taxon>
        <taxon>Neoptera</taxon>
        <taxon>Endopterygota</taxon>
        <taxon>Diptera</taxon>
        <taxon>Brachycera</taxon>
        <taxon>Stratiomyomorpha</taxon>
        <taxon>Stratiomyidae</taxon>
        <taxon>Hermetiinae</taxon>
        <taxon>Hermetia</taxon>
    </lineage>
</organism>
<dbReference type="OrthoDB" id="6436213at2759"/>
<proteinExistence type="predicted"/>
<feature type="region of interest" description="Disordered" evidence="2">
    <location>
        <begin position="132"/>
        <end position="168"/>
    </location>
</feature>
<keyword evidence="3" id="KW-0732">Signal</keyword>
<evidence type="ECO:0000313" key="4">
    <source>
        <dbReference type="EMBL" id="CAD7077879.1"/>
    </source>
</evidence>
<dbReference type="OMA" id="QTSETHH"/>
<keyword evidence="5" id="KW-1185">Reference proteome</keyword>
<dbReference type="InParanoid" id="A0A7R8YPY7"/>
<feature type="chain" id="PRO_5030674460" evidence="3">
    <location>
        <begin position="30"/>
        <end position="738"/>
    </location>
</feature>
<name>A0A7R8YPY7_HERIL</name>
<dbReference type="Proteomes" id="UP000594454">
    <property type="component" value="Chromosome 1"/>
</dbReference>
<gene>
    <name evidence="4" type="ORF">HERILL_LOCUS1183</name>
</gene>
<feature type="compositionally biased region" description="Polar residues" evidence="2">
    <location>
        <begin position="150"/>
        <end position="168"/>
    </location>
</feature>
<feature type="compositionally biased region" description="Low complexity" evidence="2">
    <location>
        <begin position="378"/>
        <end position="387"/>
    </location>
</feature>
<accession>A0A7R8YPY7</accession>
<dbReference type="AlphaFoldDB" id="A0A7R8YPY7"/>
<evidence type="ECO:0000256" key="3">
    <source>
        <dbReference type="SAM" id="SignalP"/>
    </source>
</evidence>